<dbReference type="InterPro" id="IPR051200">
    <property type="entry name" value="Host-pathogen_enzymatic-act"/>
</dbReference>
<accession>A0A2U8DY06</accession>
<dbReference type="InterPro" id="IPR011048">
    <property type="entry name" value="Haem_d1_sf"/>
</dbReference>
<name>A0A2U8DY06_9CLOT</name>
<dbReference type="InterPro" id="IPR011964">
    <property type="entry name" value="YVTN_b-propeller_repeat"/>
</dbReference>
<proteinExistence type="predicted"/>
<dbReference type="NCBIfam" id="TIGR02276">
    <property type="entry name" value="beta_rpt_yvtn"/>
    <property type="match status" value="1"/>
</dbReference>
<evidence type="ECO:0000313" key="2">
    <source>
        <dbReference type="Proteomes" id="UP000244910"/>
    </source>
</evidence>
<dbReference type="KEGG" id="cdrk:B9W14_21415"/>
<keyword evidence="2" id="KW-1185">Reference proteome</keyword>
<dbReference type="AlphaFoldDB" id="A0A2U8DY06"/>
<gene>
    <name evidence="1" type="ORF">B9W14_21415</name>
</gene>
<dbReference type="InterPro" id="IPR015943">
    <property type="entry name" value="WD40/YVTN_repeat-like_dom_sf"/>
</dbReference>
<evidence type="ECO:0000313" key="1">
    <source>
        <dbReference type="EMBL" id="AWI06942.1"/>
    </source>
</evidence>
<sequence>MGLMPVSDLTRRIRYYVSNNGAVSIVDEFTNAIIKTINTGLGATEVVHGSDDRIYVANAISDTITAICTNGTVKTYNIPNNGFLDVDAEDAKLYVSNGPTVTVNDLLSGSLIATISCFTNAQYIKLNANGNLLYVVDTGDNSVKVISTLTLTEVARIPTGTAPNFILLNNNETKAYVSNSGSSSITVIKLSDYSILATIPLGASVPGAIPYGLAIFGNILYVADTTGNLIPVNILTNTPMAAIPLGGSPQRVIVSPDKTRLYVTNFGNMSVNIIDPLTNVLTGTISGFVGGPIGIVGAYEGSLISPGDPIDLTDSYQLDDISESVCIITEKVFAHCQQRVCFPNFKVTFPCTGGPFVIEKITFGNGIIVPGTEVRTPIPERPNFSRVQFTLEVPYTITYVNVAGIEGEITGTLPCIDKDIVLFIPESRDEFDFNLKIETRSEILNNPTFVDEVLNFTVGVFIVIKVTGVVQLLIPAFGYCPAPPECEEFMLPEEENVCERFIDFTQTPFPEDFFPYQYEDINCSNCTN</sequence>
<dbReference type="EMBL" id="CP020953">
    <property type="protein sequence ID" value="AWI06942.1"/>
    <property type="molecule type" value="Genomic_DNA"/>
</dbReference>
<dbReference type="PANTHER" id="PTHR47197">
    <property type="entry name" value="PROTEIN NIRF"/>
    <property type="match status" value="1"/>
</dbReference>
<organism evidence="1 2">
    <name type="scientific">Clostridium drakei</name>
    <dbReference type="NCBI Taxonomy" id="332101"/>
    <lineage>
        <taxon>Bacteria</taxon>
        <taxon>Bacillati</taxon>
        <taxon>Bacillota</taxon>
        <taxon>Clostridia</taxon>
        <taxon>Eubacteriales</taxon>
        <taxon>Clostridiaceae</taxon>
        <taxon>Clostridium</taxon>
    </lineage>
</organism>
<reference evidence="2" key="1">
    <citation type="submission" date="2017-04" db="EMBL/GenBank/DDBJ databases">
        <authorList>
            <person name="Song Y."/>
            <person name="Cho B.-K."/>
        </authorList>
    </citation>
    <scope>NUCLEOTIDE SEQUENCE [LARGE SCALE GENOMIC DNA]</scope>
    <source>
        <strain evidence="2">SL1</strain>
    </source>
</reference>
<dbReference type="OrthoDB" id="1707171at2"/>
<dbReference type="Proteomes" id="UP000244910">
    <property type="component" value="Chromosome"/>
</dbReference>
<dbReference type="Gene3D" id="2.130.10.10">
    <property type="entry name" value="YVTN repeat-like/Quinoprotein amine dehydrogenase"/>
    <property type="match status" value="2"/>
</dbReference>
<evidence type="ECO:0008006" key="3">
    <source>
        <dbReference type="Google" id="ProtNLM"/>
    </source>
</evidence>
<dbReference type="PANTHER" id="PTHR47197:SF3">
    <property type="entry name" value="DIHYDRO-HEME D1 DEHYDROGENASE"/>
    <property type="match status" value="1"/>
</dbReference>
<protein>
    <recommendedName>
        <fullName evidence="3">YVTN family beta-propeller domain-containing protein</fullName>
    </recommendedName>
</protein>
<dbReference type="SUPFAM" id="SSF51004">
    <property type="entry name" value="C-terminal (heme d1) domain of cytochrome cd1-nitrite reductase"/>
    <property type="match status" value="2"/>
</dbReference>